<dbReference type="InterPro" id="IPR012340">
    <property type="entry name" value="NA-bd_OB-fold"/>
</dbReference>
<sequence length="107" mass="12089">MQAANEIICNAAAIKVLLENDWNYLTCTRCSRKFVGDDGDPWCAKCEAKVETPISRFLLLFEVEDNTGSAIFLALDSEVQKLITELSLYFPSNLEYQPLYAPVYTVQ</sequence>
<accession>A0A4Y7KMN1</accession>
<dbReference type="Pfam" id="PF08646">
    <property type="entry name" value="Rep_fac-A_C"/>
    <property type="match status" value="1"/>
</dbReference>
<proteinExistence type="predicted"/>
<dbReference type="AlphaFoldDB" id="A0A4Y7KMN1"/>
<dbReference type="Gene3D" id="2.40.50.140">
    <property type="entry name" value="Nucleic acid-binding proteins"/>
    <property type="match status" value="1"/>
</dbReference>
<feature type="domain" description="Replication factor A C-terminal" evidence="1">
    <location>
        <begin position="11"/>
        <end position="83"/>
    </location>
</feature>
<evidence type="ECO:0000313" key="3">
    <source>
        <dbReference type="Proteomes" id="UP000316621"/>
    </source>
</evidence>
<reference evidence="2 3" key="1">
    <citation type="journal article" date="2018" name="Science">
        <title>The opium poppy genome and morphinan production.</title>
        <authorList>
            <person name="Guo L."/>
            <person name="Winzer T."/>
            <person name="Yang X."/>
            <person name="Li Y."/>
            <person name="Ning Z."/>
            <person name="He Z."/>
            <person name="Teodor R."/>
            <person name="Lu Y."/>
            <person name="Bowser T.A."/>
            <person name="Graham I.A."/>
            <person name="Ye K."/>
        </authorList>
    </citation>
    <scope>NUCLEOTIDE SEQUENCE [LARGE SCALE GENOMIC DNA]</scope>
    <source>
        <strain evidence="3">cv. HN1</strain>
        <tissue evidence="2">Leaves</tissue>
    </source>
</reference>
<protein>
    <recommendedName>
        <fullName evidence="1">Replication factor A C-terminal domain-containing protein</fullName>
    </recommendedName>
</protein>
<evidence type="ECO:0000313" key="2">
    <source>
        <dbReference type="EMBL" id="RZC73600.1"/>
    </source>
</evidence>
<evidence type="ECO:0000259" key="1">
    <source>
        <dbReference type="Pfam" id="PF08646"/>
    </source>
</evidence>
<keyword evidence="3" id="KW-1185">Reference proteome</keyword>
<dbReference type="InterPro" id="IPR013955">
    <property type="entry name" value="Rep_factor-A_C"/>
</dbReference>
<gene>
    <name evidence="2" type="ORF">C5167_049076</name>
</gene>
<dbReference type="EMBL" id="CM010722">
    <property type="protein sequence ID" value="RZC73600.1"/>
    <property type="molecule type" value="Genomic_DNA"/>
</dbReference>
<organism evidence="2 3">
    <name type="scientific">Papaver somniferum</name>
    <name type="common">Opium poppy</name>
    <dbReference type="NCBI Taxonomy" id="3469"/>
    <lineage>
        <taxon>Eukaryota</taxon>
        <taxon>Viridiplantae</taxon>
        <taxon>Streptophyta</taxon>
        <taxon>Embryophyta</taxon>
        <taxon>Tracheophyta</taxon>
        <taxon>Spermatophyta</taxon>
        <taxon>Magnoliopsida</taxon>
        <taxon>Ranunculales</taxon>
        <taxon>Papaveraceae</taxon>
        <taxon>Papaveroideae</taxon>
        <taxon>Papaver</taxon>
    </lineage>
</organism>
<dbReference type="Gramene" id="RZC73600">
    <property type="protein sequence ID" value="RZC73600"/>
    <property type="gene ID" value="C5167_049076"/>
</dbReference>
<dbReference type="Proteomes" id="UP000316621">
    <property type="component" value="Chromosome 8"/>
</dbReference>
<name>A0A4Y7KMN1_PAPSO</name>
<dbReference type="SUPFAM" id="SSF50249">
    <property type="entry name" value="Nucleic acid-binding proteins"/>
    <property type="match status" value="1"/>
</dbReference>